<evidence type="ECO:0000256" key="2">
    <source>
        <dbReference type="ARBA" id="ARBA00023004"/>
    </source>
</evidence>
<sequence>MSRKVEVLLRALTPEQVSLYHEQGYLVVEGAVSANTCDQLKSRISEMLDVFDPDSIRSIFTTKEQSRQTDNYFLESAENISYFFEEEAFDDDGELKQDKSLSINKIGHALHDKDVLFSDFSLHPSWGSILHQLGMKQPLAAQSMYIFKQPNIGGEVNCHQDSTFLFTKPMSVIGLWFAIEDATLENGCLWGVPGGHKQGLEKRFERVSEGSTKMQMTKLADVAWDKEALLSLEVPKGSLVILNGEFPHLSYANRSKRSRHAYALHAVDGECEYPESNWLLRQNRSFPRFRQNN</sequence>
<evidence type="ECO:0000313" key="3">
    <source>
        <dbReference type="EMBL" id="TDO97250.1"/>
    </source>
</evidence>
<dbReference type="InterPro" id="IPR008775">
    <property type="entry name" value="Phytyl_CoA_dOase-like"/>
</dbReference>
<dbReference type="AlphaFoldDB" id="A0A4R6M9F0"/>
<name>A0A4R6M9F0_9GAMM</name>
<keyword evidence="2" id="KW-0408">Iron</keyword>
<keyword evidence="1" id="KW-0479">Metal-binding</keyword>
<comment type="caution">
    <text evidence="3">The sequence shown here is derived from an EMBL/GenBank/DDBJ whole genome shotgun (WGS) entry which is preliminary data.</text>
</comment>
<gene>
    <name evidence="3" type="ORF">DFP79_2067</name>
</gene>
<dbReference type="RefSeq" id="WP_133503840.1">
    <property type="nucleotide sequence ID" value="NZ_SNXC01000012.1"/>
</dbReference>
<dbReference type="GO" id="GO:0016706">
    <property type="term" value="F:2-oxoglutarate-dependent dioxygenase activity"/>
    <property type="evidence" value="ECO:0007669"/>
    <property type="project" value="UniProtKB-ARBA"/>
</dbReference>
<dbReference type="EMBL" id="SNXC01000012">
    <property type="protein sequence ID" value="TDO97250.1"/>
    <property type="molecule type" value="Genomic_DNA"/>
</dbReference>
<evidence type="ECO:0000313" key="4">
    <source>
        <dbReference type="Proteomes" id="UP000294656"/>
    </source>
</evidence>
<dbReference type="Gene3D" id="2.60.120.620">
    <property type="entry name" value="q2cbj1_9rhob like domain"/>
    <property type="match status" value="1"/>
</dbReference>
<evidence type="ECO:0000256" key="1">
    <source>
        <dbReference type="ARBA" id="ARBA00022723"/>
    </source>
</evidence>
<accession>A0A4R6M9F0</accession>
<dbReference type="PANTHER" id="PTHR20883:SF15">
    <property type="entry name" value="PHYTANOYL-COA DIOXYGENASE DOMAIN-CONTAINING PROTEIN 1"/>
    <property type="match status" value="1"/>
</dbReference>
<organism evidence="3 4">
    <name type="scientific">Marinomonas balearica</name>
    <dbReference type="NCBI Taxonomy" id="491947"/>
    <lineage>
        <taxon>Bacteria</taxon>
        <taxon>Pseudomonadati</taxon>
        <taxon>Pseudomonadota</taxon>
        <taxon>Gammaproteobacteria</taxon>
        <taxon>Oceanospirillales</taxon>
        <taxon>Oceanospirillaceae</taxon>
        <taxon>Marinomonas</taxon>
    </lineage>
</organism>
<protein>
    <submittedName>
        <fullName evidence="3">Phytanoyl-CoA hydroxylase</fullName>
    </submittedName>
</protein>
<dbReference type="Pfam" id="PF05721">
    <property type="entry name" value="PhyH"/>
    <property type="match status" value="1"/>
</dbReference>
<keyword evidence="4" id="KW-1185">Reference proteome</keyword>
<dbReference type="PANTHER" id="PTHR20883">
    <property type="entry name" value="PHYTANOYL-COA DIOXYGENASE DOMAIN CONTAINING 1"/>
    <property type="match status" value="1"/>
</dbReference>
<dbReference type="Proteomes" id="UP000294656">
    <property type="component" value="Unassembled WGS sequence"/>
</dbReference>
<dbReference type="OrthoDB" id="9791262at2"/>
<reference evidence="3 4" key="1">
    <citation type="submission" date="2019-03" db="EMBL/GenBank/DDBJ databases">
        <title>Genomic Encyclopedia of Type Strains, Phase III (KMG-III): the genomes of soil and plant-associated and newly described type strains.</title>
        <authorList>
            <person name="Whitman W."/>
        </authorList>
    </citation>
    <scope>NUCLEOTIDE SEQUENCE [LARGE SCALE GENOMIC DNA]</scope>
    <source>
        <strain evidence="3 4">CECT 7378</strain>
    </source>
</reference>
<dbReference type="GO" id="GO:0005506">
    <property type="term" value="F:iron ion binding"/>
    <property type="evidence" value="ECO:0007669"/>
    <property type="project" value="UniProtKB-ARBA"/>
</dbReference>
<proteinExistence type="predicted"/>
<dbReference type="SUPFAM" id="SSF51197">
    <property type="entry name" value="Clavaminate synthase-like"/>
    <property type="match status" value="1"/>
</dbReference>